<feature type="transmembrane region" description="Helical" evidence="5">
    <location>
        <begin position="49"/>
        <end position="73"/>
    </location>
</feature>
<organism evidence="7">
    <name type="scientific">uncultured bacterium contig00025</name>
    <dbReference type="NCBI Taxonomy" id="1181514"/>
    <lineage>
        <taxon>Bacteria</taxon>
        <taxon>environmental samples</taxon>
    </lineage>
</organism>
<evidence type="ECO:0000313" key="7">
    <source>
        <dbReference type="EMBL" id="AGS53421.1"/>
    </source>
</evidence>
<sequence>MRFIKARIKMLSSQTECSSVCEDNDDARAAVNEACRGATGGGATGERKIFPLTGIIIILAIGLSFAGGALYYLKNSSQPLAVRFRGFAGDFINTLGFPACPDPEKGLNVIKKTLYVNNKISPGASFQRGMDNKLVMETPDGARLFDYATGYYVDLPDGTEFDFSKSPKFVRFYGEGFSGVISKEWSVGYDVSEYVGYYFNRFVLDEGYGTENQIRVISEEKSDAMEKITVYVENLKEKSNMYTYMIFKTNSRFFFRVMLKYDGEDTRMERIINNIADSFYFFKPKGKAVYDVDFFPVTPEYWSDETTAAYERLKNLEKPIWGIFTGDIFNKGINERIPGLEEKLGYKFEIIHAYAHLNGEFPLEFMRRCYDEGRMVQLTYQFTLSNNLRLYGASPTLRIYRGGEYEQIRDFARKAKEFGHPFLFRLNNEMNSDWTSYGGVVNLMDPDIYADVWRYVYKIFGEEGVDNAIWVFSPNDRDYPPNNWNSFVSYYPGNEYVHIIGLTGYNTGTYYEAVYAEKWREFETIYDGIAYEYNNVFDNFPWIISEIASSSIGGDKEKWITGMFDSLKKYPRIKAAVWFSSADYDPRPGYEGSVSRPYWLDETSGTVEAFKNGLRR</sequence>
<feature type="domain" description="GH26" evidence="6">
    <location>
        <begin position="304"/>
        <end position="603"/>
    </location>
</feature>
<dbReference type="PANTHER" id="PTHR40079">
    <property type="entry name" value="MANNAN ENDO-1,4-BETA-MANNOSIDASE E-RELATED"/>
    <property type="match status" value="1"/>
</dbReference>
<dbReference type="EMBL" id="JQ844232">
    <property type="protein sequence ID" value="AGS53421.1"/>
    <property type="molecule type" value="Genomic_DNA"/>
</dbReference>
<feature type="active site" description="Proton donor" evidence="4">
    <location>
        <position position="429"/>
    </location>
</feature>
<evidence type="ECO:0000256" key="4">
    <source>
        <dbReference type="PROSITE-ProRule" id="PRU01100"/>
    </source>
</evidence>
<accession>A0A806KMX5</accession>
<dbReference type="PROSITE" id="PS51764">
    <property type="entry name" value="GH26"/>
    <property type="match status" value="1"/>
</dbReference>
<dbReference type="Gene3D" id="3.20.20.80">
    <property type="entry name" value="Glycosidases"/>
    <property type="match status" value="1"/>
</dbReference>
<dbReference type="GO" id="GO:0016985">
    <property type="term" value="F:mannan endo-1,4-beta-mannosidase activity"/>
    <property type="evidence" value="ECO:0007669"/>
    <property type="project" value="InterPro"/>
</dbReference>
<evidence type="ECO:0000259" key="6">
    <source>
        <dbReference type="PROSITE" id="PS51764"/>
    </source>
</evidence>
<keyword evidence="3 4" id="KW-0326">Glycosidase</keyword>
<dbReference type="PANTHER" id="PTHR40079:SF4">
    <property type="entry name" value="GH26 DOMAIN-CONTAINING PROTEIN-RELATED"/>
    <property type="match status" value="1"/>
</dbReference>
<dbReference type="InterPro" id="IPR022790">
    <property type="entry name" value="GH26_dom"/>
</dbReference>
<proteinExistence type="inferred from homology"/>
<keyword evidence="2 4" id="KW-0378">Hydrolase</keyword>
<keyword evidence="5" id="KW-0812">Transmembrane</keyword>
<dbReference type="Pfam" id="PF02156">
    <property type="entry name" value="Glyco_hydro_26"/>
    <property type="match status" value="1"/>
</dbReference>
<protein>
    <submittedName>
        <fullName evidence="7">Beta-mannanase-like protein</fullName>
    </submittedName>
</protein>
<dbReference type="SUPFAM" id="SSF51445">
    <property type="entry name" value="(Trans)glycosidases"/>
    <property type="match status" value="1"/>
</dbReference>
<feature type="active site" description="Nucleophile" evidence="4">
    <location>
        <position position="546"/>
    </location>
</feature>
<dbReference type="InterPro" id="IPR000805">
    <property type="entry name" value="Glyco_hydro_26"/>
</dbReference>
<evidence type="ECO:0000256" key="3">
    <source>
        <dbReference type="ARBA" id="ARBA00023295"/>
    </source>
</evidence>
<comment type="similarity">
    <text evidence="1 4">Belongs to the glycosyl hydrolase 26 family.</text>
</comment>
<dbReference type="InterPro" id="IPR017853">
    <property type="entry name" value="GH"/>
</dbReference>
<dbReference type="AlphaFoldDB" id="A0A806KMX5"/>
<evidence type="ECO:0000256" key="5">
    <source>
        <dbReference type="SAM" id="Phobius"/>
    </source>
</evidence>
<keyword evidence="5" id="KW-1133">Transmembrane helix</keyword>
<name>A0A806KMX5_9BACT</name>
<reference evidence="7" key="1">
    <citation type="submission" date="2012-03" db="EMBL/GenBank/DDBJ databases">
        <title>Functional metagenomics reveals considerable lignocellulase gene clusters in the gut microbiome of a wood-feeding higher termite.</title>
        <authorList>
            <person name="Liu N."/>
        </authorList>
    </citation>
    <scope>NUCLEOTIDE SEQUENCE</scope>
</reference>
<keyword evidence="5" id="KW-0472">Membrane</keyword>
<dbReference type="GO" id="GO:0006080">
    <property type="term" value="P:substituted mannan metabolic process"/>
    <property type="evidence" value="ECO:0007669"/>
    <property type="project" value="InterPro"/>
</dbReference>
<evidence type="ECO:0000256" key="1">
    <source>
        <dbReference type="ARBA" id="ARBA00007754"/>
    </source>
</evidence>
<evidence type="ECO:0000256" key="2">
    <source>
        <dbReference type="ARBA" id="ARBA00022801"/>
    </source>
</evidence>